<feature type="transmembrane region" description="Helical" evidence="1">
    <location>
        <begin position="140"/>
        <end position="160"/>
    </location>
</feature>
<organism evidence="2 3">
    <name type="scientific">candidate division KSB3 bacterium</name>
    <dbReference type="NCBI Taxonomy" id="2044937"/>
    <lineage>
        <taxon>Bacteria</taxon>
        <taxon>candidate division KSB3</taxon>
    </lineage>
</organism>
<reference evidence="2 3" key="1">
    <citation type="submission" date="2017-10" db="EMBL/GenBank/DDBJ databases">
        <title>Novel microbial diversity and functional potential in the marine mammal oral microbiome.</title>
        <authorList>
            <person name="Dudek N.K."/>
            <person name="Sun C.L."/>
            <person name="Burstein D."/>
            <person name="Kantor R.S."/>
            <person name="Aliaga Goltsman D.S."/>
            <person name="Bik E.M."/>
            <person name="Thomas B.C."/>
            <person name="Banfield J.F."/>
            <person name="Relman D.A."/>
        </authorList>
    </citation>
    <scope>NUCLEOTIDE SEQUENCE [LARGE SCALE GENOMIC DNA]</scope>
    <source>
        <strain evidence="2">DOLZORAL124_49_17</strain>
    </source>
</reference>
<feature type="transmembrane region" description="Helical" evidence="1">
    <location>
        <begin position="70"/>
        <end position="92"/>
    </location>
</feature>
<evidence type="ECO:0000313" key="3">
    <source>
        <dbReference type="Proteomes" id="UP000229740"/>
    </source>
</evidence>
<evidence type="ECO:0000313" key="2">
    <source>
        <dbReference type="EMBL" id="PID58001.1"/>
    </source>
</evidence>
<gene>
    <name evidence="2" type="ORF">CSB45_04750</name>
</gene>
<accession>A0A2G6E898</accession>
<proteinExistence type="predicted"/>
<feature type="transmembrane region" description="Helical" evidence="1">
    <location>
        <begin position="98"/>
        <end position="120"/>
    </location>
</feature>
<dbReference type="AlphaFoldDB" id="A0A2G6E898"/>
<evidence type="ECO:0000256" key="1">
    <source>
        <dbReference type="SAM" id="Phobius"/>
    </source>
</evidence>
<keyword evidence="1" id="KW-1133">Transmembrane helix</keyword>
<protein>
    <submittedName>
        <fullName evidence="2">Uncharacterized protein</fullName>
    </submittedName>
</protein>
<keyword evidence="1" id="KW-0472">Membrane</keyword>
<dbReference type="Proteomes" id="UP000229740">
    <property type="component" value="Unassembled WGS sequence"/>
</dbReference>
<dbReference type="EMBL" id="PDPS01000024">
    <property type="protein sequence ID" value="PID58001.1"/>
    <property type="molecule type" value="Genomic_DNA"/>
</dbReference>
<keyword evidence="1" id="KW-0812">Transmembrane</keyword>
<name>A0A2G6E898_9BACT</name>
<sequence>MRLRYDYLLLLGNECVDMIIFSALSDLYDILTRNEAVYLFYLVPIIFFMSIVLRLMFYKIKYHKKLYPRDIMAAATMLLIFLDYVKYLYLLISGTGQVLPFSAFLTKYTLGFLLWAWMFWYSYQIHLKRNLTKDVLKKRCVVLAWVMSMLVILIVIVAVVS</sequence>
<feature type="transmembrane region" description="Helical" evidence="1">
    <location>
        <begin position="36"/>
        <end position="58"/>
    </location>
</feature>
<comment type="caution">
    <text evidence="2">The sequence shown here is derived from an EMBL/GenBank/DDBJ whole genome shotgun (WGS) entry which is preliminary data.</text>
</comment>